<accession>A0A0M4D091</accession>
<organism evidence="2 3">
    <name type="scientific">Desulfuromonas soudanensis</name>
    <dbReference type="NCBI Taxonomy" id="1603606"/>
    <lineage>
        <taxon>Bacteria</taxon>
        <taxon>Pseudomonadati</taxon>
        <taxon>Thermodesulfobacteriota</taxon>
        <taxon>Desulfuromonadia</taxon>
        <taxon>Desulfuromonadales</taxon>
        <taxon>Desulfuromonadaceae</taxon>
        <taxon>Desulfuromonas</taxon>
    </lineage>
</organism>
<proteinExistence type="inferred from homology"/>
<dbReference type="OrthoDB" id="5405563at2"/>
<evidence type="ECO:0000313" key="3">
    <source>
        <dbReference type="Proteomes" id="UP000057158"/>
    </source>
</evidence>
<dbReference type="InterPro" id="IPR036165">
    <property type="entry name" value="YefM-like_sf"/>
</dbReference>
<protein>
    <submittedName>
        <fullName evidence="2">Prevent-host-death protein</fullName>
    </submittedName>
</protein>
<comment type="similarity">
    <text evidence="1">Belongs to the phD/YefM antitoxin family.</text>
</comment>
<evidence type="ECO:0000256" key="1">
    <source>
        <dbReference type="ARBA" id="ARBA00009981"/>
    </source>
</evidence>
<evidence type="ECO:0000313" key="2">
    <source>
        <dbReference type="EMBL" id="ALC16327.1"/>
    </source>
</evidence>
<dbReference type="KEGG" id="des:DSOUD_1548"/>
<keyword evidence="3" id="KW-1185">Reference proteome</keyword>
<dbReference type="EMBL" id="CP010802">
    <property type="protein sequence ID" value="ALC16327.1"/>
    <property type="molecule type" value="Genomic_DNA"/>
</dbReference>
<gene>
    <name evidence="2" type="ORF">DSOUD_1548</name>
</gene>
<sequence>MSITSKDIVPLKEMRSRLTELAEDACQGREKIITRNGKAYVALISAHRLDYYHRLERENIHLTLLEDVARGWDDVESGDLLSVAELKSRYGRGE</sequence>
<reference evidence="2 3" key="1">
    <citation type="submission" date="2015-07" db="EMBL/GenBank/DDBJ databases">
        <title>Isolation and Genomic Characterization of a Novel Halophilic Metal-Reducing Deltaproteobacterium from the Deep Subsurface.</title>
        <authorList>
            <person name="Badalamenti J.P."/>
            <person name="Summers Z.M."/>
            <person name="Gralnick J.A."/>
            <person name="Bond D.R."/>
        </authorList>
    </citation>
    <scope>NUCLEOTIDE SEQUENCE [LARGE SCALE GENOMIC DNA]</scope>
    <source>
        <strain evidence="2 3">WTL</strain>
    </source>
</reference>
<dbReference type="Proteomes" id="UP000057158">
    <property type="component" value="Chromosome"/>
</dbReference>
<dbReference type="SUPFAM" id="SSF143120">
    <property type="entry name" value="YefM-like"/>
    <property type="match status" value="1"/>
</dbReference>
<dbReference type="AlphaFoldDB" id="A0A0M4D091"/>
<name>A0A0M4D091_9BACT</name>
<dbReference type="RefSeq" id="WP_053550445.1">
    <property type="nucleotide sequence ID" value="NZ_CP010802.1"/>
</dbReference>
<dbReference type="Gene3D" id="3.40.1620.10">
    <property type="entry name" value="YefM-like domain"/>
    <property type="match status" value="1"/>
</dbReference>
<dbReference type="PATRIC" id="fig|1603606.3.peg.1686"/>